<feature type="domain" description="J" evidence="3">
    <location>
        <begin position="5"/>
        <end position="70"/>
    </location>
</feature>
<evidence type="ECO:0000256" key="2">
    <source>
        <dbReference type="SAM" id="Phobius"/>
    </source>
</evidence>
<gene>
    <name evidence="4" type="ORF">F0919_12335</name>
</gene>
<keyword evidence="2" id="KW-0812">Transmembrane</keyword>
<keyword evidence="2" id="KW-1133">Transmembrane helix</keyword>
<sequence length="215" mass="24781">MAIKDYYQTLEVSPAATPDEIKKSFRRLAHLYHPDKNTTNAFTEARFREIHEAYSTLTNESKRAAYDNERWLSGRFKKNAAVLTPQYFLAETQKLNRHLSEVDVYRMNKQLLQEYLLFLLSADKAAIIIQHSDSKTIIAIVTEMTLAIKYLPAYFALPVLEKLISVAAINDEAAQMVASKITGIKKEQKWQKAYPWLIVLITICILIAMYLFSKK</sequence>
<dbReference type="PANTHER" id="PTHR44360">
    <property type="entry name" value="DNAJ HOMOLOG SUBFAMILY B MEMBER 9"/>
    <property type="match status" value="1"/>
</dbReference>
<keyword evidence="2" id="KW-0472">Membrane</keyword>
<dbReference type="SUPFAM" id="SSF46565">
    <property type="entry name" value="Chaperone J-domain"/>
    <property type="match status" value="1"/>
</dbReference>
<dbReference type="PROSITE" id="PS00636">
    <property type="entry name" value="DNAJ_1"/>
    <property type="match status" value="1"/>
</dbReference>
<dbReference type="PRINTS" id="PR00625">
    <property type="entry name" value="JDOMAIN"/>
</dbReference>
<dbReference type="SMART" id="SM00271">
    <property type="entry name" value="DnaJ"/>
    <property type="match status" value="1"/>
</dbReference>
<dbReference type="AlphaFoldDB" id="A0A5M6CF51"/>
<proteinExistence type="predicted"/>
<dbReference type="Pfam" id="PF00226">
    <property type="entry name" value="DnaJ"/>
    <property type="match status" value="1"/>
</dbReference>
<evidence type="ECO:0000256" key="1">
    <source>
        <dbReference type="ARBA" id="ARBA00023186"/>
    </source>
</evidence>
<dbReference type="PROSITE" id="PS50076">
    <property type="entry name" value="DNAJ_2"/>
    <property type="match status" value="1"/>
</dbReference>
<dbReference type="InterPro" id="IPR051948">
    <property type="entry name" value="Hsp70_co-chaperone_J-domain"/>
</dbReference>
<dbReference type="GO" id="GO:0051787">
    <property type="term" value="F:misfolded protein binding"/>
    <property type="evidence" value="ECO:0007669"/>
    <property type="project" value="TreeGrafter"/>
</dbReference>
<keyword evidence="1" id="KW-0143">Chaperone</keyword>
<dbReference type="Proteomes" id="UP000323632">
    <property type="component" value="Unassembled WGS sequence"/>
</dbReference>
<evidence type="ECO:0000259" key="3">
    <source>
        <dbReference type="PROSITE" id="PS50076"/>
    </source>
</evidence>
<dbReference type="CDD" id="cd06257">
    <property type="entry name" value="DnaJ"/>
    <property type="match status" value="1"/>
</dbReference>
<name>A0A5M6CF51_9BACT</name>
<dbReference type="Gene3D" id="1.10.287.110">
    <property type="entry name" value="DnaJ domain"/>
    <property type="match status" value="1"/>
</dbReference>
<dbReference type="GO" id="GO:0051087">
    <property type="term" value="F:protein-folding chaperone binding"/>
    <property type="evidence" value="ECO:0007669"/>
    <property type="project" value="TreeGrafter"/>
</dbReference>
<dbReference type="InterPro" id="IPR001623">
    <property type="entry name" value="DnaJ_domain"/>
</dbReference>
<reference evidence="4 5" key="1">
    <citation type="submission" date="2019-09" db="EMBL/GenBank/DDBJ databases">
        <title>Genome sequence and assembly of Taibaiella sp.</title>
        <authorList>
            <person name="Chhetri G."/>
        </authorList>
    </citation>
    <scope>NUCLEOTIDE SEQUENCE [LARGE SCALE GENOMIC DNA]</scope>
    <source>
        <strain evidence="4 5">KVB11</strain>
    </source>
</reference>
<comment type="caution">
    <text evidence="4">The sequence shown here is derived from an EMBL/GenBank/DDBJ whole genome shotgun (WGS) entry which is preliminary data.</text>
</comment>
<feature type="transmembrane region" description="Helical" evidence="2">
    <location>
        <begin position="193"/>
        <end position="212"/>
    </location>
</feature>
<accession>A0A5M6CF51</accession>
<protein>
    <submittedName>
        <fullName evidence="4">J domain-containing protein</fullName>
    </submittedName>
</protein>
<dbReference type="PANTHER" id="PTHR44360:SF1">
    <property type="entry name" value="DNAJ HOMOLOG SUBFAMILY B MEMBER 9"/>
    <property type="match status" value="1"/>
</dbReference>
<dbReference type="GO" id="GO:0036503">
    <property type="term" value="P:ERAD pathway"/>
    <property type="evidence" value="ECO:0007669"/>
    <property type="project" value="TreeGrafter"/>
</dbReference>
<dbReference type="InterPro" id="IPR018253">
    <property type="entry name" value="DnaJ_domain_CS"/>
</dbReference>
<organism evidence="4 5">
    <name type="scientific">Taibaiella lutea</name>
    <dbReference type="NCBI Taxonomy" id="2608001"/>
    <lineage>
        <taxon>Bacteria</taxon>
        <taxon>Pseudomonadati</taxon>
        <taxon>Bacteroidota</taxon>
        <taxon>Chitinophagia</taxon>
        <taxon>Chitinophagales</taxon>
        <taxon>Chitinophagaceae</taxon>
        <taxon>Taibaiella</taxon>
    </lineage>
</organism>
<evidence type="ECO:0000313" key="4">
    <source>
        <dbReference type="EMBL" id="KAA5533828.1"/>
    </source>
</evidence>
<evidence type="ECO:0000313" key="5">
    <source>
        <dbReference type="Proteomes" id="UP000323632"/>
    </source>
</evidence>
<keyword evidence="5" id="KW-1185">Reference proteome</keyword>
<dbReference type="InterPro" id="IPR036869">
    <property type="entry name" value="J_dom_sf"/>
</dbReference>
<dbReference type="EMBL" id="VWSH01000003">
    <property type="protein sequence ID" value="KAA5533828.1"/>
    <property type="molecule type" value="Genomic_DNA"/>
</dbReference>